<keyword evidence="9" id="KW-0547">Nucleotide-binding</keyword>
<dbReference type="GO" id="GO:0004715">
    <property type="term" value="F:non-membrane spanning protein tyrosine kinase activity"/>
    <property type="evidence" value="ECO:0007669"/>
    <property type="project" value="UniProtKB-EC"/>
</dbReference>
<dbReference type="PANTHER" id="PTHR32309">
    <property type="entry name" value="TYROSINE-PROTEIN KINASE"/>
    <property type="match status" value="1"/>
</dbReference>
<dbReference type="SUPFAM" id="SSF52540">
    <property type="entry name" value="P-loop containing nucleoside triphosphate hydrolases"/>
    <property type="match status" value="1"/>
</dbReference>
<evidence type="ECO:0000256" key="2">
    <source>
        <dbReference type="ARBA" id="ARBA00007316"/>
    </source>
</evidence>
<evidence type="ECO:0000256" key="7">
    <source>
        <dbReference type="ARBA" id="ARBA00022679"/>
    </source>
</evidence>
<accession>A0A656HBY6</accession>
<dbReference type="Pfam" id="PF02706">
    <property type="entry name" value="Wzz"/>
    <property type="match status" value="1"/>
</dbReference>
<comment type="catalytic activity">
    <reaction evidence="15">
        <text>L-tyrosyl-[protein] + ATP = O-phospho-L-tyrosyl-[protein] + ADP + H(+)</text>
        <dbReference type="Rhea" id="RHEA:10596"/>
        <dbReference type="Rhea" id="RHEA-COMP:10136"/>
        <dbReference type="Rhea" id="RHEA-COMP:20101"/>
        <dbReference type="ChEBI" id="CHEBI:15378"/>
        <dbReference type="ChEBI" id="CHEBI:30616"/>
        <dbReference type="ChEBI" id="CHEBI:46858"/>
        <dbReference type="ChEBI" id="CHEBI:61978"/>
        <dbReference type="ChEBI" id="CHEBI:456216"/>
        <dbReference type="EC" id="2.7.10.2"/>
    </reaction>
</comment>
<keyword evidence="7" id="KW-0808">Transferase</keyword>
<feature type="domain" description="AAA" evidence="19">
    <location>
        <begin position="563"/>
        <end position="682"/>
    </location>
</feature>
<evidence type="ECO:0000256" key="9">
    <source>
        <dbReference type="ARBA" id="ARBA00022741"/>
    </source>
</evidence>
<comment type="subcellular location">
    <subcellularLocation>
        <location evidence="1">Cell inner membrane</location>
        <topology evidence="1">Multi-pass membrane protein</topology>
    </subcellularLocation>
</comment>
<keyword evidence="6" id="KW-0997">Cell inner membrane</keyword>
<dbReference type="InterPro" id="IPR005702">
    <property type="entry name" value="Wzc-like_C"/>
</dbReference>
<keyword evidence="10" id="KW-0418">Kinase</keyword>
<evidence type="ECO:0000256" key="12">
    <source>
        <dbReference type="ARBA" id="ARBA00022989"/>
    </source>
</evidence>
<feature type="domain" description="Tyrosine-protein kinase G-rich" evidence="20">
    <location>
        <begin position="408"/>
        <end position="478"/>
    </location>
</feature>
<dbReference type="NCBIfam" id="TIGR01007">
    <property type="entry name" value="eps_fam"/>
    <property type="match status" value="1"/>
</dbReference>
<evidence type="ECO:0000256" key="4">
    <source>
        <dbReference type="ARBA" id="ARBA00011903"/>
    </source>
</evidence>
<evidence type="ECO:0000313" key="22">
    <source>
        <dbReference type="Proteomes" id="UP000005317"/>
    </source>
</evidence>
<feature type="domain" description="Polysaccharide chain length determinant N-terminal" evidence="18">
    <location>
        <begin position="41"/>
        <end position="132"/>
    </location>
</feature>
<comment type="similarity">
    <text evidence="2">Belongs to the CpsD/CapB family.</text>
</comment>
<evidence type="ECO:0000256" key="14">
    <source>
        <dbReference type="ARBA" id="ARBA00023137"/>
    </source>
</evidence>
<reference evidence="22" key="1">
    <citation type="journal article" date="2011" name="Stand. Genomic Sci.">
        <title>Genome sequence of the filamentous, gliding Thiothrix nivea neotype strain (JP2(T)).</title>
        <authorList>
            <person name="Lapidus A."/>
            <person name="Nolan M."/>
            <person name="Lucas S."/>
            <person name="Glavina Del Rio T."/>
            <person name="Tice H."/>
            <person name="Cheng J.F."/>
            <person name="Tapia R."/>
            <person name="Han C."/>
            <person name="Goodwin L."/>
            <person name="Pitluck S."/>
            <person name="Liolios K."/>
            <person name="Pagani I."/>
            <person name="Ivanova N."/>
            <person name="Huntemann M."/>
            <person name="Mavromatis K."/>
            <person name="Mikhailova N."/>
            <person name="Pati A."/>
            <person name="Chen A."/>
            <person name="Palaniappan K."/>
            <person name="Land M."/>
            <person name="Brambilla E.M."/>
            <person name="Rohde M."/>
            <person name="Abt B."/>
            <person name="Verbarg S."/>
            <person name="Goker M."/>
            <person name="Bristow J."/>
            <person name="Eisen J.A."/>
            <person name="Markowitz V."/>
            <person name="Hugenholtz P."/>
            <person name="Kyrpides N.C."/>
            <person name="Klenk H.P."/>
            <person name="Woyke T."/>
        </authorList>
    </citation>
    <scope>NUCLEOTIDE SEQUENCE [LARGE SCALE GENOMIC DNA]</scope>
    <source>
        <strain evidence="22">ATCC 35100 / DSM 5205 / JP2</strain>
    </source>
</reference>
<dbReference type="EC" id="2.7.10.2" evidence="4"/>
<evidence type="ECO:0000256" key="17">
    <source>
        <dbReference type="SAM" id="Phobius"/>
    </source>
</evidence>
<evidence type="ECO:0000256" key="11">
    <source>
        <dbReference type="ARBA" id="ARBA00022840"/>
    </source>
</evidence>
<keyword evidence="5" id="KW-1003">Cell membrane</keyword>
<dbReference type="InterPro" id="IPR003856">
    <property type="entry name" value="LPS_length_determ_N"/>
</dbReference>
<evidence type="ECO:0000256" key="5">
    <source>
        <dbReference type="ARBA" id="ARBA00022475"/>
    </source>
</evidence>
<evidence type="ECO:0000256" key="1">
    <source>
        <dbReference type="ARBA" id="ARBA00004429"/>
    </source>
</evidence>
<dbReference type="EMBL" id="JH651384">
    <property type="protein sequence ID" value="EIJ34378.1"/>
    <property type="molecule type" value="Genomic_DNA"/>
</dbReference>
<keyword evidence="16" id="KW-0175">Coiled coil</keyword>
<keyword evidence="22" id="KW-1185">Reference proteome</keyword>
<dbReference type="PANTHER" id="PTHR32309:SF13">
    <property type="entry name" value="FERRIC ENTEROBACTIN TRANSPORT PROTEIN FEPE"/>
    <property type="match status" value="1"/>
</dbReference>
<comment type="similarity">
    <text evidence="3">Belongs to the etk/wzc family.</text>
</comment>
<keyword evidence="12 17" id="KW-1133">Transmembrane helix</keyword>
<dbReference type="InterPro" id="IPR027417">
    <property type="entry name" value="P-loop_NTPase"/>
</dbReference>
<dbReference type="Proteomes" id="UP000005317">
    <property type="component" value="Unassembled WGS sequence"/>
</dbReference>
<organism evidence="21 22">
    <name type="scientific">Thiothrix nivea (strain ATCC 35100 / DSM 5205 / JP2)</name>
    <dbReference type="NCBI Taxonomy" id="870187"/>
    <lineage>
        <taxon>Bacteria</taxon>
        <taxon>Pseudomonadati</taxon>
        <taxon>Pseudomonadota</taxon>
        <taxon>Gammaproteobacteria</taxon>
        <taxon>Thiotrichales</taxon>
        <taxon>Thiotrichaceae</taxon>
        <taxon>Thiothrix</taxon>
    </lineage>
</organism>
<protein>
    <recommendedName>
        <fullName evidence="4">non-specific protein-tyrosine kinase</fullName>
        <ecNumber evidence="4">2.7.10.2</ecNumber>
    </recommendedName>
</protein>
<dbReference type="AlphaFoldDB" id="A0A656HBY6"/>
<feature type="coiled-coil region" evidence="16">
    <location>
        <begin position="222"/>
        <end position="256"/>
    </location>
</feature>
<dbReference type="GO" id="GO:0005524">
    <property type="term" value="F:ATP binding"/>
    <property type="evidence" value="ECO:0007669"/>
    <property type="project" value="UniProtKB-KW"/>
</dbReference>
<name>A0A656HBY6_THINJ</name>
<proteinExistence type="inferred from homology"/>
<evidence type="ECO:0000256" key="15">
    <source>
        <dbReference type="ARBA" id="ARBA00051245"/>
    </source>
</evidence>
<dbReference type="InterPro" id="IPR025669">
    <property type="entry name" value="AAA_dom"/>
</dbReference>
<dbReference type="InterPro" id="IPR032807">
    <property type="entry name" value="GNVR"/>
</dbReference>
<evidence type="ECO:0000256" key="8">
    <source>
        <dbReference type="ARBA" id="ARBA00022692"/>
    </source>
</evidence>
<evidence type="ECO:0000256" key="13">
    <source>
        <dbReference type="ARBA" id="ARBA00023136"/>
    </source>
</evidence>
<evidence type="ECO:0000256" key="3">
    <source>
        <dbReference type="ARBA" id="ARBA00008883"/>
    </source>
</evidence>
<keyword evidence="11" id="KW-0067">ATP-binding</keyword>
<dbReference type="Pfam" id="PF13614">
    <property type="entry name" value="AAA_31"/>
    <property type="match status" value="1"/>
</dbReference>
<feature type="coiled-coil region" evidence="16">
    <location>
        <begin position="313"/>
        <end position="432"/>
    </location>
</feature>
<gene>
    <name evidence="21" type="ORF">Thini_1797</name>
</gene>
<feature type="transmembrane region" description="Helical" evidence="17">
    <location>
        <begin position="53"/>
        <end position="71"/>
    </location>
</feature>
<keyword evidence="13 17" id="KW-0472">Membrane</keyword>
<dbReference type="InterPro" id="IPR050445">
    <property type="entry name" value="Bact_polysacc_biosynth/exp"/>
</dbReference>
<evidence type="ECO:0000259" key="20">
    <source>
        <dbReference type="Pfam" id="PF13807"/>
    </source>
</evidence>
<evidence type="ECO:0000256" key="10">
    <source>
        <dbReference type="ARBA" id="ARBA00022777"/>
    </source>
</evidence>
<evidence type="ECO:0000259" key="19">
    <source>
        <dbReference type="Pfam" id="PF13614"/>
    </source>
</evidence>
<evidence type="ECO:0000256" key="6">
    <source>
        <dbReference type="ARBA" id="ARBA00022519"/>
    </source>
</evidence>
<dbReference type="CDD" id="cd05387">
    <property type="entry name" value="BY-kinase"/>
    <property type="match status" value="1"/>
</dbReference>
<dbReference type="Pfam" id="PF13807">
    <property type="entry name" value="GNVR"/>
    <property type="match status" value="1"/>
</dbReference>
<keyword evidence="14" id="KW-0829">Tyrosine-protein kinase</keyword>
<evidence type="ECO:0000259" key="18">
    <source>
        <dbReference type="Pfam" id="PF02706"/>
    </source>
</evidence>
<evidence type="ECO:0000313" key="21">
    <source>
        <dbReference type="EMBL" id="EIJ34378.1"/>
    </source>
</evidence>
<evidence type="ECO:0000256" key="16">
    <source>
        <dbReference type="SAM" id="Coils"/>
    </source>
</evidence>
<keyword evidence="8 17" id="KW-0812">Transmembrane</keyword>
<dbReference type="GO" id="GO:0005886">
    <property type="term" value="C:plasma membrane"/>
    <property type="evidence" value="ECO:0007669"/>
    <property type="project" value="UniProtKB-SubCell"/>
</dbReference>
<sequence length="754" mass="82908">MENYYISQSKNLDVRSNNAQIVEYIPIEEVAPKLSPDEPGLGELWRRLMRRKWLLLGIALTTFAIAVLITLTSKNVYRASTTLQVTAEDVRSLDLGSANDTARVPLDEKAFYLTQTELLHSQRLSRDVIEQLNIAEKFSDNDSLSSKMHVWLSTLKQKLTNGGEISQPNTMEENFQRFLSISPVESSQIFRISYDHQDPELAANIVNTLADSYKEMNFELRNERVARAKNTLTEKLAEAQKELEASEEKLVNYAKKEGIVILGANRSSAAEDILSTLNRALTDAKEARITAEAAYRRSQNVAGADRTLENPAVQALKEELARAQAEYRDKSRLFKPGFPEMQQLQGRISELRSEIQREAASIDSATRGSLKAAYEAASQKESELKAEVKKQEAALMGERDRSVDYNTLQRKVEAASRNYDALETRLNEVRLAEDSGSGNVAIVDKAVVPSKPYKPNIPLNLGMGAVIGLLLGLLATILADLLDDRVKGVEDLKRALGSVPLLGVIPYTTGRNNKNVLALRGNVSSSSFMLEAFRSLRENILMMKAPSHHGLALVVNVTSPAPGEGKTTTAANLATVFAYTGKKVLLVDCDMRHPQAHNKVGVENTVGVSDFLLADKDIGEFLQTTPVQNLSIMTAGAAIPNPTELLAGERFPALLSEAEGMFDYVIVDGPPVMGLADALIISNRTGNTVFVNSYGQTRKRGLKDAFGRLKQAQCNVIGSVLTKMKSAEVSNKYYGYPSRYSRSSQTAMVATPSQ</sequence>
<dbReference type="Gene3D" id="3.40.50.300">
    <property type="entry name" value="P-loop containing nucleotide triphosphate hydrolases"/>
    <property type="match status" value="1"/>
</dbReference>